<keyword evidence="7 12" id="KW-0406">Ion transport</keyword>
<evidence type="ECO:0000256" key="5">
    <source>
        <dbReference type="ARBA" id="ARBA00022989"/>
    </source>
</evidence>
<comment type="similarity">
    <text evidence="10 12">Belongs to the fluoride channel Fluc/FEX (TC 1.A.43) family.</text>
</comment>
<feature type="binding site" evidence="12">
    <location>
        <position position="77"/>
    </location>
    <ligand>
        <name>Na(+)</name>
        <dbReference type="ChEBI" id="CHEBI:29101"/>
        <note>structural</note>
    </ligand>
</feature>
<evidence type="ECO:0000256" key="10">
    <source>
        <dbReference type="ARBA" id="ARBA00035120"/>
    </source>
</evidence>
<feature type="transmembrane region" description="Helical" evidence="12">
    <location>
        <begin position="105"/>
        <end position="126"/>
    </location>
</feature>
<dbReference type="GO" id="GO:0062054">
    <property type="term" value="F:fluoride channel activity"/>
    <property type="evidence" value="ECO:0007669"/>
    <property type="project" value="UniProtKB-UniRule"/>
</dbReference>
<dbReference type="InterPro" id="IPR003691">
    <property type="entry name" value="FluC"/>
</dbReference>
<keyword evidence="12" id="KW-0479">Metal-binding</keyword>
<dbReference type="Proteomes" id="UP000031971">
    <property type="component" value="Unassembled WGS sequence"/>
</dbReference>
<reference evidence="13 14" key="1">
    <citation type="submission" date="2015-01" db="EMBL/GenBank/DDBJ databases">
        <title>Genome Sequence of Magnetospirillum magnetotacticum Strain MS-1.</title>
        <authorList>
            <person name="Marinov G.K."/>
            <person name="Smalley M.D."/>
            <person name="DeSalvo G."/>
        </authorList>
    </citation>
    <scope>NUCLEOTIDE SEQUENCE [LARGE SCALE GENOMIC DNA]</scope>
    <source>
        <strain evidence="13 14">MS-1</strain>
    </source>
</reference>
<keyword evidence="2 12" id="KW-1003">Cell membrane</keyword>
<keyword evidence="6 12" id="KW-0915">Sodium</keyword>
<keyword evidence="9 12" id="KW-0407">Ion channel</keyword>
<gene>
    <name evidence="12" type="primary">fluC</name>
    <name evidence="12" type="synonym">crcB</name>
    <name evidence="13" type="ORF">CCC_03236</name>
</gene>
<comment type="caution">
    <text evidence="13">The sequence shown here is derived from an EMBL/GenBank/DDBJ whole genome shotgun (WGS) entry which is preliminary data.</text>
</comment>
<dbReference type="STRING" id="272627.CCC_03236"/>
<organism evidence="13 14">
    <name type="scientific">Paramagnetospirillum magnetotacticum MS-1</name>
    <dbReference type="NCBI Taxonomy" id="272627"/>
    <lineage>
        <taxon>Bacteria</taxon>
        <taxon>Pseudomonadati</taxon>
        <taxon>Pseudomonadota</taxon>
        <taxon>Alphaproteobacteria</taxon>
        <taxon>Rhodospirillales</taxon>
        <taxon>Magnetospirillaceae</taxon>
        <taxon>Paramagnetospirillum</taxon>
    </lineage>
</organism>
<dbReference type="NCBIfam" id="NF010802">
    <property type="entry name" value="PRK14206.1"/>
    <property type="match status" value="1"/>
</dbReference>
<evidence type="ECO:0000313" key="13">
    <source>
        <dbReference type="EMBL" id="KIM00634.1"/>
    </source>
</evidence>
<keyword evidence="3" id="KW-0997">Cell inner membrane</keyword>
<keyword evidence="4 12" id="KW-0812">Transmembrane</keyword>
<evidence type="ECO:0000256" key="3">
    <source>
        <dbReference type="ARBA" id="ARBA00022519"/>
    </source>
</evidence>
<dbReference type="HAMAP" id="MF_00454">
    <property type="entry name" value="FluC"/>
    <property type="match status" value="1"/>
</dbReference>
<dbReference type="GO" id="GO:0046872">
    <property type="term" value="F:metal ion binding"/>
    <property type="evidence" value="ECO:0007669"/>
    <property type="project" value="UniProtKB-KW"/>
</dbReference>
<dbReference type="PANTHER" id="PTHR28259:SF1">
    <property type="entry name" value="FLUORIDE EXPORT PROTEIN 1-RELATED"/>
    <property type="match status" value="1"/>
</dbReference>
<evidence type="ECO:0000256" key="2">
    <source>
        <dbReference type="ARBA" id="ARBA00022475"/>
    </source>
</evidence>
<comment type="catalytic activity">
    <reaction evidence="11">
        <text>fluoride(in) = fluoride(out)</text>
        <dbReference type="Rhea" id="RHEA:76159"/>
        <dbReference type="ChEBI" id="CHEBI:17051"/>
    </reaction>
    <physiologicalReaction direction="left-to-right" evidence="11">
        <dbReference type="Rhea" id="RHEA:76160"/>
    </physiologicalReaction>
</comment>
<dbReference type="AlphaFoldDB" id="A0A0C2YZX4"/>
<dbReference type="RefSeq" id="WP_009868411.1">
    <property type="nucleotide sequence ID" value="NZ_JXSL01000009.1"/>
</dbReference>
<comment type="activity regulation">
    <text evidence="12">Na(+) is not transported, but it plays an essential structural role and its presence is essential for fluoride channel function.</text>
</comment>
<dbReference type="GO" id="GO:0005886">
    <property type="term" value="C:plasma membrane"/>
    <property type="evidence" value="ECO:0007669"/>
    <property type="project" value="UniProtKB-SubCell"/>
</dbReference>
<keyword evidence="5 12" id="KW-1133">Transmembrane helix</keyword>
<evidence type="ECO:0000313" key="14">
    <source>
        <dbReference type="Proteomes" id="UP000031971"/>
    </source>
</evidence>
<evidence type="ECO:0000256" key="11">
    <source>
        <dbReference type="ARBA" id="ARBA00035585"/>
    </source>
</evidence>
<sequence length="128" mass="13343">MFTYALVALGSAIGGTFRYWLAAVIAETTAGTFPWGTLVVNVTGSAAIGLFATLTSVDGRLFVPSEWRTFFMVGICGGYTTFSSFSLQTLALAQDGDWLAAGLNVLGSVALCLVAVWLGHAAAAVINR</sequence>
<dbReference type="Pfam" id="PF02537">
    <property type="entry name" value="CRCB"/>
    <property type="match status" value="1"/>
</dbReference>
<evidence type="ECO:0000256" key="7">
    <source>
        <dbReference type="ARBA" id="ARBA00023065"/>
    </source>
</evidence>
<evidence type="ECO:0000256" key="4">
    <source>
        <dbReference type="ARBA" id="ARBA00022692"/>
    </source>
</evidence>
<feature type="transmembrane region" description="Helical" evidence="12">
    <location>
        <begin position="38"/>
        <end position="57"/>
    </location>
</feature>
<keyword evidence="12" id="KW-0813">Transport</keyword>
<evidence type="ECO:0000256" key="12">
    <source>
        <dbReference type="HAMAP-Rule" id="MF_00454"/>
    </source>
</evidence>
<comment type="function">
    <text evidence="12">Fluoride-specific ion channel. Important for reducing fluoride concentration in the cell, thus reducing its toxicity.</text>
</comment>
<protein>
    <recommendedName>
        <fullName evidence="12">Fluoride-specific ion channel FluC</fullName>
    </recommendedName>
</protein>
<dbReference type="EMBL" id="JXSL01000009">
    <property type="protein sequence ID" value="KIM00634.1"/>
    <property type="molecule type" value="Genomic_DNA"/>
</dbReference>
<evidence type="ECO:0000256" key="8">
    <source>
        <dbReference type="ARBA" id="ARBA00023136"/>
    </source>
</evidence>
<comment type="subcellular location">
    <subcellularLocation>
        <location evidence="1 12">Cell membrane</location>
        <topology evidence="1 12">Multi-pass membrane protein</topology>
    </subcellularLocation>
</comment>
<dbReference type="NCBIfam" id="TIGR00494">
    <property type="entry name" value="crcB"/>
    <property type="match status" value="1"/>
</dbReference>
<feature type="binding site" evidence="12">
    <location>
        <position position="80"/>
    </location>
    <ligand>
        <name>Na(+)</name>
        <dbReference type="ChEBI" id="CHEBI:29101"/>
        <note>structural</note>
    </ligand>
</feature>
<evidence type="ECO:0000256" key="9">
    <source>
        <dbReference type="ARBA" id="ARBA00023303"/>
    </source>
</evidence>
<name>A0A0C2YZX4_PARME</name>
<evidence type="ECO:0000256" key="6">
    <source>
        <dbReference type="ARBA" id="ARBA00023053"/>
    </source>
</evidence>
<accession>A0A0C2YZX4</accession>
<feature type="transmembrane region" description="Helical" evidence="12">
    <location>
        <begin position="69"/>
        <end position="93"/>
    </location>
</feature>
<keyword evidence="8 12" id="KW-0472">Membrane</keyword>
<evidence type="ECO:0000256" key="1">
    <source>
        <dbReference type="ARBA" id="ARBA00004651"/>
    </source>
</evidence>
<dbReference type="OrthoDB" id="9806299at2"/>
<dbReference type="PANTHER" id="PTHR28259">
    <property type="entry name" value="FLUORIDE EXPORT PROTEIN 1-RELATED"/>
    <property type="match status" value="1"/>
</dbReference>
<dbReference type="GO" id="GO:0140114">
    <property type="term" value="P:cellular detoxification of fluoride"/>
    <property type="evidence" value="ECO:0007669"/>
    <property type="project" value="UniProtKB-UniRule"/>
</dbReference>
<keyword evidence="14" id="KW-1185">Reference proteome</keyword>
<proteinExistence type="inferred from homology"/>